<accession>A0ABT6GW83</accession>
<dbReference type="EMBL" id="JAKZMO010000019">
    <property type="protein sequence ID" value="MDG5485295.1"/>
    <property type="molecule type" value="Genomic_DNA"/>
</dbReference>
<evidence type="ECO:0000313" key="2">
    <source>
        <dbReference type="Proteomes" id="UP001154266"/>
    </source>
</evidence>
<proteinExistence type="predicted"/>
<dbReference type="Proteomes" id="UP001154266">
    <property type="component" value="Unassembled WGS sequence"/>
</dbReference>
<comment type="caution">
    <text evidence="1">The sequence shown here is derived from an EMBL/GenBank/DDBJ whole genome shotgun (WGS) entry which is preliminary data.</text>
</comment>
<name>A0ABT6GW83_MYCGU</name>
<keyword evidence="2" id="KW-1185">Reference proteome</keyword>
<reference evidence="1" key="1">
    <citation type="journal article" date="2023" name="Environ. Microbiol.">
        <title>The 2-methylpropene degradation pathway in Mycobacteriaceae family strains.</title>
        <authorList>
            <person name="Helbich S."/>
            <person name="Barrantes I."/>
            <person name="Dos Anjos Borges L.G."/>
            <person name="Pieper D.H."/>
            <person name="Vainshtein Y."/>
            <person name="Sohn K."/>
            <person name="Engesser K.H."/>
        </authorList>
    </citation>
    <scope>NUCLEOTIDE SEQUENCE</scope>
    <source>
        <strain evidence="1">IBE100</strain>
    </source>
</reference>
<organism evidence="1 2">
    <name type="scientific">Mycolicibacterium gadium</name>
    <name type="common">Mycobacterium gadium</name>
    <dbReference type="NCBI Taxonomy" id="1794"/>
    <lineage>
        <taxon>Bacteria</taxon>
        <taxon>Bacillati</taxon>
        <taxon>Actinomycetota</taxon>
        <taxon>Actinomycetes</taxon>
        <taxon>Mycobacteriales</taxon>
        <taxon>Mycobacteriaceae</taxon>
        <taxon>Mycolicibacterium</taxon>
    </lineage>
</organism>
<sequence>MARRAGLPVANTHRLAAELVAGSPPPRRGDGQQYVVRRIWNHRIAGGAGRPLARGG</sequence>
<protein>
    <submittedName>
        <fullName evidence="1">Uncharacterized protein</fullName>
    </submittedName>
</protein>
<evidence type="ECO:0000313" key="1">
    <source>
        <dbReference type="EMBL" id="MDG5485295.1"/>
    </source>
</evidence>
<gene>
    <name evidence="1" type="ORF">MNO81_21070</name>
</gene>
<dbReference type="RefSeq" id="WP_234809925.1">
    <property type="nucleotide sequence ID" value="NZ_JAKZMO010000019.1"/>
</dbReference>